<keyword evidence="2" id="KW-1185">Reference proteome</keyword>
<reference evidence="1 2" key="1">
    <citation type="journal article" date="2016" name="Nat. Commun.">
        <title>Extremotolerant tardigrade genome and improved radiotolerance of human cultured cells by tardigrade-unique protein.</title>
        <authorList>
            <person name="Hashimoto T."/>
            <person name="Horikawa D.D."/>
            <person name="Saito Y."/>
            <person name="Kuwahara H."/>
            <person name="Kozuka-Hata H."/>
            <person name="Shin-I T."/>
            <person name="Minakuchi Y."/>
            <person name="Ohishi K."/>
            <person name="Motoyama A."/>
            <person name="Aizu T."/>
            <person name="Enomoto A."/>
            <person name="Kondo K."/>
            <person name="Tanaka S."/>
            <person name="Hara Y."/>
            <person name="Koshikawa S."/>
            <person name="Sagara H."/>
            <person name="Miura T."/>
            <person name="Yokobori S."/>
            <person name="Miyagawa K."/>
            <person name="Suzuki Y."/>
            <person name="Kubo T."/>
            <person name="Oyama M."/>
            <person name="Kohara Y."/>
            <person name="Fujiyama A."/>
            <person name="Arakawa K."/>
            <person name="Katayama T."/>
            <person name="Toyoda A."/>
            <person name="Kunieda T."/>
        </authorList>
    </citation>
    <scope>NUCLEOTIDE SEQUENCE [LARGE SCALE GENOMIC DNA]</scope>
    <source>
        <strain evidence="1 2">YOKOZUNA-1</strain>
    </source>
</reference>
<name>A0A1D1W9N4_RAMVA</name>
<feature type="non-terminal residue" evidence="1">
    <location>
        <position position="14"/>
    </location>
</feature>
<sequence length="14" mass="1662">MCRLVRVAGSRNWN</sequence>
<dbReference type="Proteomes" id="UP000186922">
    <property type="component" value="Unassembled WGS sequence"/>
</dbReference>
<protein>
    <submittedName>
        <fullName evidence="1">Uncharacterized protein</fullName>
    </submittedName>
</protein>
<organism evidence="1 2">
    <name type="scientific">Ramazzottius varieornatus</name>
    <name type="common">Water bear</name>
    <name type="synonym">Tardigrade</name>
    <dbReference type="NCBI Taxonomy" id="947166"/>
    <lineage>
        <taxon>Eukaryota</taxon>
        <taxon>Metazoa</taxon>
        <taxon>Ecdysozoa</taxon>
        <taxon>Tardigrada</taxon>
        <taxon>Eutardigrada</taxon>
        <taxon>Parachela</taxon>
        <taxon>Hypsibioidea</taxon>
        <taxon>Ramazzottiidae</taxon>
        <taxon>Ramazzottius</taxon>
    </lineage>
</organism>
<gene>
    <name evidence="1" type="primary">RvY_19620-1</name>
    <name evidence="1" type="synonym">RvY_19620.1</name>
    <name evidence="1" type="ORF">RvY_19620</name>
</gene>
<comment type="caution">
    <text evidence="1">The sequence shown here is derived from an EMBL/GenBank/DDBJ whole genome shotgun (WGS) entry which is preliminary data.</text>
</comment>
<dbReference type="EMBL" id="BDGG01000161">
    <property type="protein sequence ID" value="GAV10075.1"/>
    <property type="molecule type" value="Genomic_DNA"/>
</dbReference>
<evidence type="ECO:0000313" key="1">
    <source>
        <dbReference type="EMBL" id="GAV10075.1"/>
    </source>
</evidence>
<proteinExistence type="predicted"/>
<accession>A0A1D1W9N4</accession>
<evidence type="ECO:0000313" key="2">
    <source>
        <dbReference type="Proteomes" id="UP000186922"/>
    </source>
</evidence>